<reference evidence="1 2" key="1">
    <citation type="journal article" date="2010" name="Arch. Virol.">
        <title>Low-temperature T4-like coliphages vB_EcoM-VR5, vB_EcoM-VR7 and vB_EcoM-VR20.</title>
        <authorList>
            <person name="Kaliniene L."/>
            <person name="Klausa V."/>
            <person name="Truncaite L."/>
        </authorList>
    </citation>
    <scope>NUCLEOTIDE SEQUENCE [LARGE SCALE GENOMIC DNA]</scope>
    <source>
        <strain evidence="1">VR7</strain>
    </source>
</reference>
<protein>
    <submittedName>
        <fullName evidence="1">Uncharacterized protein 49.1</fullName>
    </submittedName>
</protein>
<gene>
    <name evidence="1" type="primary">49.1</name>
    <name evidence="1" type="ORF">VR7_gp085</name>
</gene>
<dbReference type="EMBL" id="HM563683">
    <property type="protein sequence ID" value="ADR32460.1"/>
    <property type="molecule type" value="Genomic_DNA"/>
</dbReference>
<dbReference type="RefSeq" id="YP_004063766.1">
    <property type="nucleotide sequence ID" value="NC_014792.1"/>
</dbReference>
<evidence type="ECO:0000313" key="1">
    <source>
        <dbReference type="EMBL" id="ADR32460.1"/>
    </source>
</evidence>
<name>E5FIS8_9CAUD</name>
<proteinExistence type="predicted"/>
<organism evidence="1 2">
    <name type="scientific">Escherichia phage vB_EcoM_VR7</name>
    <dbReference type="NCBI Taxonomy" id="700939"/>
    <lineage>
        <taxon>Viruses</taxon>
        <taxon>Duplodnaviria</taxon>
        <taxon>Heunggongvirae</taxon>
        <taxon>Uroviricota</taxon>
        <taxon>Caudoviricetes</taxon>
        <taxon>Pantevenvirales</taxon>
        <taxon>Straboviridae</taxon>
        <taxon>Tevenvirinae</taxon>
        <taxon>Gaprivervirus</taxon>
        <taxon>Gaprivervirus vr7</taxon>
    </lineage>
</organism>
<dbReference type="Proteomes" id="UP000007430">
    <property type="component" value="Segment"/>
</dbReference>
<dbReference type="KEGG" id="vg:10021310"/>
<dbReference type="GeneID" id="10021310"/>
<sequence>MLGKRIMNKPWFVCRFETVEPEEPVYNGSETEYNEPSNNELIDMEFGYEYQN</sequence>
<accession>E5FIS8</accession>
<evidence type="ECO:0000313" key="2">
    <source>
        <dbReference type="Proteomes" id="UP000007430"/>
    </source>
</evidence>
<keyword evidence="2" id="KW-1185">Reference proteome</keyword>